<evidence type="ECO:0000313" key="2">
    <source>
        <dbReference type="EMBL" id="GGA22212.1"/>
    </source>
</evidence>
<feature type="transmembrane region" description="Helical" evidence="1">
    <location>
        <begin position="43"/>
        <end position="63"/>
    </location>
</feature>
<feature type="transmembrane region" description="Helical" evidence="1">
    <location>
        <begin position="12"/>
        <end position="37"/>
    </location>
</feature>
<evidence type="ECO:0000313" key="3">
    <source>
        <dbReference type="Proteomes" id="UP000628017"/>
    </source>
</evidence>
<keyword evidence="3" id="KW-1185">Reference proteome</keyword>
<evidence type="ECO:0008006" key="4">
    <source>
        <dbReference type="Google" id="ProtNLM"/>
    </source>
</evidence>
<organism evidence="2 3">
    <name type="scientific">Neptunicoccus cionae</name>
    <dbReference type="NCBI Taxonomy" id="2035344"/>
    <lineage>
        <taxon>Bacteria</taxon>
        <taxon>Pseudomonadati</taxon>
        <taxon>Pseudomonadota</taxon>
        <taxon>Alphaproteobacteria</taxon>
        <taxon>Rhodobacterales</taxon>
        <taxon>Paracoccaceae</taxon>
        <taxon>Neptunicoccus</taxon>
    </lineage>
</organism>
<dbReference type="Proteomes" id="UP000628017">
    <property type="component" value="Unassembled WGS sequence"/>
</dbReference>
<keyword evidence="1" id="KW-1133">Transmembrane helix</keyword>
<sequence>MAKNQPDPASAQIRIASIVIIVTMVIWMGASWIGGMIGLPTRFAFLFDFAALAAFFWALVVLYQAWRKRQNMKD</sequence>
<gene>
    <name evidence="2" type="ORF">GCM10011498_23710</name>
</gene>
<name>A0A916VRF8_9RHOB</name>
<dbReference type="RefSeq" id="WP_188675423.1">
    <property type="nucleotide sequence ID" value="NZ_BMKA01000003.1"/>
</dbReference>
<dbReference type="EMBL" id="BMKA01000003">
    <property type="protein sequence ID" value="GGA22212.1"/>
    <property type="molecule type" value="Genomic_DNA"/>
</dbReference>
<protein>
    <recommendedName>
        <fullName evidence="4">DUF5337 domain-containing protein</fullName>
    </recommendedName>
</protein>
<keyword evidence="1" id="KW-0472">Membrane</keyword>
<keyword evidence="1" id="KW-0812">Transmembrane</keyword>
<evidence type="ECO:0000256" key="1">
    <source>
        <dbReference type="SAM" id="Phobius"/>
    </source>
</evidence>
<comment type="caution">
    <text evidence="2">The sequence shown here is derived from an EMBL/GenBank/DDBJ whole genome shotgun (WGS) entry which is preliminary data.</text>
</comment>
<dbReference type="AlphaFoldDB" id="A0A916VRF8"/>
<dbReference type="InterPro" id="IPR020308">
    <property type="entry name" value="Uncharacterised_Ynq1"/>
</dbReference>
<reference evidence="2" key="1">
    <citation type="journal article" date="2014" name="Int. J. Syst. Evol. Microbiol.">
        <title>Complete genome sequence of Corynebacterium casei LMG S-19264T (=DSM 44701T), isolated from a smear-ripened cheese.</title>
        <authorList>
            <consortium name="US DOE Joint Genome Institute (JGI-PGF)"/>
            <person name="Walter F."/>
            <person name="Albersmeier A."/>
            <person name="Kalinowski J."/>
            <person name="Ruckert C."/>
        </authorList>
    </citation>
    <scope>NUCLEOTIDE SEQUENCE</scope>
    <source>
        <strain evidence="2">CGMCC 1.15880</strain>
    </source>
</reference>
<accession>A0A916VRF8</accession>
<proteinExistence type="predicted"/>
<reference evidence="2" key="2">
    <citation type="submission" date="2020-09" db="EMBL/GenBank/DDBJ databases">
        <authorList>
            <person name="Sun Q."/>
            <person name="Zhou Y."/>
        </authorList>
    </citation>
    <scope>NUCLEOTIDE SEQUENCE</scope>
    <source>
        <strain evidence="2">CGMCC 1.15880</strain>
    </source>
</reference>
<dbReference type="Pfam" id="PF17272">
    <property type="entry name" value="DUF5337"/>
    <property type="match status" value="1"/>
</dbReference>